<organism evidence="1">
    <name type="scientific">Rhizophora mucronata</name>
    <name type="common">Asiatic mangrove</name>
    <dbReference type="NCBI Taxonomy" id="61149"/>
    <lineage>
        <taxon>Eukaryota</taxon>
        <taxon>Viridiplantae</taxon>
        <taxon>Streptophyta</taxon>
        <taxon>Embryophyta</taxon>
        <taxon>Tracheophyta</taxon>
        <taxon>Spermatophyta</taxon>
        <taxon>Magnoliopsida</taxon>
        <taxon>eudicotyledons</taxon>
        <taxon>Gunneridae</taxon>
        <taxon>Pentapetalae</taxon>
        <taxon>rosids</taxon>
        <taxon>fabids</taxon>
        <taxon>Malpighiales</taxon>
        <taxon>Rhizophoraceae</taxon>
        <taxon>Rhizophora</taxon>
    </lineage>
</organism>
<sequence>MGRCPPCPRRAVRDKLVPPIC</sequence>
<keyword evidence="1" id="KW-0396">Initiation factor</keyword>
<dbReference type="EMBL" id="GGEC01005124">
    <property type="protein sequence ID" value="MBW85607.1"/>
    <property type="molecule type" value="Transcribed_RNA"/>
</dbReference>
<dbReference type="GO" id="GO:0003743">
    <property type="term" value="F:translation initiation factor activity"/>
    <property type="evidence" value="ECO:0007669"/>
    <property type="project" value="UniProtKB-KW"/>
</dbReference>
<reference evidence="1" key="1">
    <citation type="submission" date="2018-02" db="EMBL/GenBank/DDBJ databases">
        <title>Rhizophora mucronata_Transcriptome.</title>
        <authorList>
            <person name="Meera S.P."/>
            <person name="Sreeshan A."/>
            <person name="Augustine A."/>
        </authorList>
    </citation>
    <scope>NUCLEOTIDE SEQUENCE</scope>
    <source>
        <tissue evidence="1">Leaf</tissue>
    </source>
</reference>
<dbReference type="AlphaFoldDB" id="A0A2P2IWP3"/>
<protein>
    <submittedName>
        <fullName evidence="1">Transcription initiation factor IID subunit A family protein</fullName>
    </submittedName>
</protein>
<keyword evidence="1" id="KW-0648">Protein biosynthesis</keyword>
<accession>A0A2P2IWP3</accession>
<evidence type="ECO:0000313" key="1">
    <source>
        <dbReference type="EMBL" id="MBW85607.1"/>
    </source>
</evidence>
<proteinExistence type="predicted"/>
<name>A0A2P2IWP3_RHIMU</name>